<evidence type="ECO:0000313" key="2">
    <source>
        <dbReference type="Proteomes" id="UP001054811"/>
    </source>
</evidence>
<accession>A0ABY5NLH6</accession>
<protein>
    <submittedName>
        <fullName evidence="1">Uncharacterized protein</fullName>
    </submittedName>
</protein>
<dbReference type="EMBL" id="CP091139">
    <property type="protein sequence ID" value="UUT35993.1"/>
    <property type="molecule type" value="Genomic_DNA"/>
</dbReference>
<dbReference type="RefSeq" id="WP_259612641.1">
    <property type="nucleotide sequence ID" value="NZ_CP091139.2"/>
</dbReference>
<sequence>MIAFEERPDYARLAQEMSMPIGSIGPTRQRCLVKLRALLGDEGAMAYGT</sequence>
<reference evidence="1" key="1">
    <citation type="submission" date="2022-01" db="EMBL/GenBank/DDBJ databases">
        <title>Microbacterium eymi and Microbacterium rhizovicinus sp. nov., isolated from the rhizospheric soil of Elymus tsukushiensis, a plant native to the Dokdo Islands, Republic of Korea.</title>
        <authorList>
            <person name="Hwang Y.J."/>
        </authorList>
    </citation>
    <scope>NUCLEOTIDE SEQUENCE</scope>
    <source>
        <strain evidence="1">KUDC0405</strain>
    </source>
</reference>
<name>A0ABY5NLH6_9MICO</name>
<keyword evidence="2" id="KW-1185">Reference proteome</keyword>
<dbReference type="Proteomes" id="UP001054811">
    <property type="component" value="Chromosome"/>
</dbReference>
<gene>
    <name evidence="1" type="ORF">L2X98_23060</name>
</gene>
<evidence type="ECO:0000313" key="1">
    <source>
        <dbReference type="EMBL" id="UUT35993.1"/>
    </source>
</evidence>
<organism evidence="1 2">
    <name type="scientific">Microbacterium elymi</name>
    <dbReference type="NCBI Taxonomy" id="2909587"/>
    <lineage>
        <taxon>Bacteria</taxon>
        <taxon>Bacillati</taxon>
        <taxon>Actinomycetota</taxon>
        <taxon>Actinomycetes</taxon>
        <taxon>Micrococcales</taxon>
        <taxon>Microbacteriaceae</taxon>
        <taxon>Microbacterium</taxon>
    </lineage>
</organism>
<proteinExistence type="predicted"/>